<keyword evidence="4" id="KW-1185">Reference proteome</keyword>
<reference evidence="4" key="1">
    <citation type="submission" date="2016-11" db="EMBL/GenBank/DDBJ databases">
        <authorList>
            <person name="Varghese N."/>
            <person name="Submissions S."/>
        </authorList>
    </citation>
    <scope>NUCLEOTIDE SEQUENCE [LARGE SCALE GENOMIC DNA]</scope>
    <source>
        <strain evidence="4">USBA-503</strain>
    </source>
</reference>
<dbReference type="GO" id="GO:0003700">
    <property type="term" value="F:DNA-binding transcription factor activity"/>
    <property type="evidence" value="ECO:0007669"/>
    <property type="project" value="TreeGrafter"/>
</dbReference>
<accession>A0A1M6SS01</accession>
<name>A0A1M6SS01_9BACL</name>
<feature type="domain" description="HTH cro/C1-type" evidence="2">
    <location>
        <begin position="8"/>
        <end position="61"/>
    </location>
</feature>
<dbReference type="SUPFAM" id="SSF48452">
    <property type="entry name" value="TPR-like"/>
    <property type="match status" value="1"/>
</dbReference>
<dbReference type="RefSeq" id="WP_072874333.1">
    <property type="nucleotide sequence ID" value="NZ_FRAF01000014.1"/>
</dbReference>
<dbReference type="Gene3D" id="1.25.40.10">
    <property type="entry name" value="Tetratricopeptide repeat domain"/>
    <property type="match status" value="2"/>
</dbReference>
<dbReference type="SUPFAM" id="SSF47413">
    <property type="entry name" value="lambda repressor-like DNA-binding domains"/>
    <property type="match status" value="1"/>
</dbReference>
<proteinExistence type="predicted"/>
<dbReference type="InterPro" id="IPR050807">
    <property type="entry name" value="TransReg_Diox_bact_type"/>
</dbReference>
<dbReference type="EMBL" id="FRAF01000014">
    <property type="protein sequence ID" value="SHK47514.1"/>
    <property type="molecule type" value="Genomic_DNA"/>
</dbReference>
<dbReference type="Gene3D" id="1.10.260.40">
    <property type="entry name" value="lambda repressor-like DNA-binding domains"/>
    <property type="match status" value="1"/>
</dbReference>
<dbReference type="STRING" id="1830138.SAMN05443507_11473"/>
<dbReference type="InterPro" id="IPR019734">
    <property type="entry name" value="TPR_rpt"/>
</dbReference>
<dbReference type="PANTHER" id="PTHR46797">
    <property type="entry name" value="HTH-TYPE TRANSCRIPTIONAL REGULATOR"/>
    <property type="match status" value="1"/>
</dbReference>
<evidence type="ECO:0000259" key="2">
    <source>
        <dbReference type="PROSITE" id="PS50943"/>
    </source>
</evidence>
<keyword evidence="1" id="KW-0238">DNA-binding</keyword>
<dbReference type="SMART" id="SM00530">
    <property type="entry name" value="HTH_XRE"/>
    <property type="match status" value="1"/>
</dbReference>
<dbReference type="CDD" id="cd00093">
    <property type="entry name" value="HTH_XRE"/>
    <property type="match status" value="1"/>
</dbReference>
<dbReference type="SMART" id="SM00028">
    <property type="entry name" value="TPR"/>
    <property type="match status" value="3"/>
</dbReference>
<dbReference type="OrthoDB" id="2371302at2"/>
<evidence type="ECO:0000313" key="4">
    <source>
        <dbReference type="Proteomes" id="UP000184016"/>
    </source>
</evidence>
<dbReference type="InterPro" id="IPR001387">
    <property type="entry name" value="Cro/C1-type_HTH"/>
</dbReference>
<dbReference type="Proteomes" id="UP000184016">
    <property type="component" value="Unassembled WGS sequence"/>
</dbReference>
<dbReference type="PANTHER" id="PTHR46797:SF1">
    <property type="entry name" value="METHYLPHOSPHONATE SYNTHASE"/>
    <property type="match status" value="1"/>
</dbReference>
<dbReference type="PROSITE" id="PS50943">
    <property type="entry name" value="HTH_CROC1"/>
    <property type="match status" value="1"/>
</dbReference>
<dbReference type="InterPro" id="IPR010982">
    <property type="entry name" value="Lambda_DNA-bd_dom_sf"/>
</dbReference>
<dbReference type="GO" id="GO:0005829">
    <property type="term" value="C:cytosol"/>
    <property type="evidence" value="ECO:0007669"/>
    <property type="project" value="TreeGrafter"/>
</dbReference>
<dbReference type="Pfam" id="PF01381">
    <property type="entry name" value="HTH_3"/>
    <property type="match status" value="1"/>
</dbReference>
<sequence>MPTFGEILRTIRTEKHLKQTDIVVEGITSATISQYESNKRLPSFEILTALAKKLNVSVAVFFPDSNNEGYNQVFATLMNQAERHERRKQWEEALESWEAALLFCRSHHYTSYLFQILQHKGIVLAELNRNQEAIDTLLGLLIHPEFTHDRDESYQILSVLGKCARELGQTEQSITFAQLAASLVGPSDERWIRMQINLGSGFQNLGEWDRAIYYFENAVARSREIGHGLLEAWSLVGLISAYLSKEELDYVNEYFERARQLAELLQDLKLRRSIKHTEIVYYRLKKQWMHAKQTLFELLQSDELSDQVRAELLHEQLLIAAGSKDFRLGEEAQHAFEFLSVSSSMMGLFWLGAAEFYISFQNEERANEILRHAASFLKVSHYHDTKQLLQLASLLERRGSHA</sequence>
<evidence type="ECO:0000256" key="1">
    <source>
        <dbReference type="ARBA" id="ARBA00023125"/>
    </source>
</evidence>
<dbReference type="AlphaFoldDB" id="A0A1M6SS01"/>
<dbReference type="GO" id="GO:0003677">
    <property type="term" value="F:DNA binding"/>
    <property type="evidence" value="ECO:0007669"/>
    <property type="project" value="UniProtKB-KW"/>
</dbReference>
<evidence type="ECO:0000313" key="3">
    <source>
        <dbReference type="EMBL" id="SHK47514.1"/>
    </source>
</evidence>
<gene>
    <name evidence="3" type="ORF">SAMN05443507_11473</name>
</gene>
<dbReference type="InterPro" id="IPR011990">
    <property type="entry name" value="TPR-like_helical_dom_sf"/>
</dbReference>
<organism evidence="3 4">
    <name type="scientific">Alicyclobacillus tolerans</name>
    <dbReference type="NCBI Taxonomy" id="90970"/>
    <lineage>
        <taxon>Bacteria</taxon>
        <taxon>Bacillati</taxon>
        <taxon>Bacillota</taxon>
        <taxon>Bacilli</taxon>
        <taxon>Bacillales</taxon>
        <taxon>Alicyclobacillaceae</taxon>
        <taxon>Alicyclobacillus</taxon>
    </lineage>
</organism>
<protein>
    <submittedName>
        <fullName evidence="3">Transcriptional regulator, contains XRE-family HTH domain</fullName>
    </submittedName>
</protein>